<name>A0A7W8DRL1_9BACT</name>
<gene>
    <name evidence="1" type="ORF">HNQ64_003256</name>
</gene>
<organism evidence="1 2">
    <name type="scientific">Prosthecobacter dejongeii</name>
    <dbReference type="NCBI Taxonomy" id="48465"/>
    <lineage>
        <taxon>Bacteria</taxon>
        <taxon>Pseudomonadati</taxon>
        <taxon>Verrucomicrobiota</taxon>
        <taxon>Verrucomicrobiia</taxon>
        <taxon>Verrucomicrobiales</taxon>
        <taxon>Verrucomicrobiaceae</taxon>
        <taxon>Prosthecobacter</taxon>
    </lineage>
</organism>
<protein>
    <submittedName>
        <fullName evidence="1">Uncharacterized protein</fullName>
    </submittedName>
</protein>
<proteinExistence type="predicted"/>
<dbReference type="AlphaFoldDB" id="A0A7W8DRL1"/>
<accession>A0A7W8DRL1</accession>
<dbReference type="EMBL" id="JACHIF010000006">
    <property type="protein sequence ID" value="MBB5038991.1"/>
    <property type="molecule type" value="Genomic_DNA"/>
</dbReference>
<dbReference type="Proteomes" id="UP000534294">
    <property type="component" value="Unassembled WGS sequence"/>
</dbReference>
<reference evidence="1 2" key="1">
    <citation type="submission" date="2020-08" db="EMBL/GenBank/DDBJ databases">
        <title>Genomic Encyclopedia of Type Strains, Phase IV (KMG-IV): sequencing the most valuable type-strain genomes for metagenomic binning, comparative biology and taxonomic classification.</title>
        <authorList>
            <person name="Goeker M."/>
        </authorList>
    </citation>
    <scope>NUCLEOTIDE SEQUENCE [LARGE SCALE GENOMIC DNA]</scope>
    <source>
        <strain evidence="1 2">DSM 12251</strain>
    </source>
</reference>
<sequence length="33" mass="3719">MVFGLWGFLRLGANLIRLCNEMKRGAQRVVVAV</sequence>
<comment type="caution">
    <text evidence="1">The sequence shown here is derived from an EMBL/GenBank/DDBJ whole genome shotgun (WGS) entry which is preliminary data.</text>
</comment>
<evidence type="ECO:0000313" key="1">
    <source>
        <dbReference type="EMBL" id="MBB5038991.1"/>
    </source>
</evidence>
<evidence type="ECO:0000313" key="2">
    <source>
        <dbReference type="Proteomes" id="UP000534294"/>
    </source>
</evidence>
<keyword evidence="2" id="KW-1185">Reference proteome</keyword>